<dbReference type="Proteomes" id="UP000310687">
    <property type="component" value="Unassembled WGS sequence"/>
</dbReference>
<protein>
    <submittedName>
        <fullName evidence="3">Uncharacterized protein</fullName>
    </submittedName>
</protein>
<reference evidence="3 4" key="1">
    <citation type="submission" date="2018-10" db="EMBL/GenBank/DDBJ databases">
        <title>Fifty Aureobasidium pullulans genomes reveal a recombining polyextremotolerant generalist.</title>
        <authorList>
            <person name="Gostincar C."/>
            <person name="Turk M."/>
            <person name="Zajc J."/>
            <person name="Gunde-Cimerman N."/>
        </authorList>
    </citation>
    <scope>NUCLEOTIDE SEQUENCE [LARGE SCALE GENOMIC DNA]</scope>
    <source>
        <strain evidence="3 4">EXF-11013</strain>
    </source>
</reference>
<name>A0A4S8YE47_AURPU</name>
<organism evidence="3 4">
    <name type="scientific">Aureobasidium pullulans</name>
    <name type="common">Black yeast</name>
    <name type="synonym">Pullularia pullulans</name>
    <dbReference type="NCBI Taxonomy" id="5580"/>
    <lineage>
        <taxon>Eukaryota</taxon>
        <taxon>Fungi</taxon>
        <taxon>Dikarya</taxon>
        <taxon>Ascomycota</taxon>
        <taxon>Pezizomycotina</taxon>
        <taxon>Dothideomycetes</taxon>
        <taxon>Dothideomycetidae</taxon>
        <taxon>Dothideales</taxon>
        <taxon>Saccotheciaceae</taxon>
        <taxon>Aureobasidium</taxon>
    </lineage>
</organism>
<feature type="region of interest" description="Disordered" evidence="2">
    <location>
        <begin position="1"/>
        <end position="22"/>
    </location>
</feature>
<evidence type="ECO:0000256" key="1">
    <source>
        <dbReference type="SAM" id="Coils"/>
    </source>
</evidence>
<keyword evidence="1" id="KW-0175">Coiled coil</keyword>
<evidence type="ECO:0000256" key="2">
    <source>
        <dbReference type="SAM" id="MobiDB-lite"/>
    </source>
</evidence>
<accession>A0A4S8YE47</accession>
<sequence>MDFKNNSELIDFDPNTRDDNDHIDKIRTEISESDVQITQPTSQHQPTAALEVAKEQLTASNTASVDGPSRIETTWQMRATAHIERRKAANRRKIEEALGRKVLPRLEAGTGGLDNTVTTISDHVTATSTDETEEHTRKRQKVDVDGDKAPCTGWDFAETKELRKELQHKLETLKSQKETIEQELSAAIRQKEREMSSVTECLGIIGFPLLRLLDPRHLNDDAASRQPGKSEG</sequence>
<dbReference type="EMBL" id="QZAL01000015">
    <property type="protein sequence ID" value="THW49075.1"/>
    <property type="molecule type" value="Genomic_DNA"/>
</dbReference>
<feature type="coiled-coil region" evidence="1">
    <location>
        <begin position="156"/>
        <end position="190"/>
    </location>
</feature>
<proteinExistence type="predicted"/>
<evidence type="ECO:0000313" key="3">
    <source>
        <dbReference type="EMBL" id="THW49075.1"/>
    </source>
</evidence>
<comment type="caution">
    <text evidence="3">The sequence shown here is derived from an EMBL/GenBank/DDBJ whole genome shotgun (WGS) entry which is preliminary data.</text>
</comment>
<dbReference type="AlphaFoldDB" id="A0A4S8YE47"/>
<gene>
    <name evidence="3" type="ORF">D6D22_01855</name>
</gene>
<evidence type="ECO:0000313" key="4">
    <source>
        <dbReference type="Proteomes" id="UP000310687"/>
    </source>
</evidence>